<keyword evidence="2" id="KW-0645">Protease</keyword>
<name>A0A7W8GAD7_9SPIR</name>
<keyword evidence="3" id="KW-1185">Reference proteome</keyword>
<sequence length="324" mass="34073">MESFVNKNSCSIKEISDFNIGHQSDFDAKTGLTVIYFPKGALAGCDISGGGPASRETPLTLPLTAENRINAIVLGGGSAYGLAASDGVMKCLEEKKIGYDTGFSLVPLVCQSDIFDLNYGKPDVRPDAKMGYEACLSALKETSDLQGNVGCGIGATVGKIRGTARGDKSGFGIHAIKTGGLFIAVAVCVNALGDIYSPQGKKIAGLHSLDRKNYEDCLEALCENLTPRDMFTGNTTIGAVITNAEFSKAELTKIASMTRTAYSRCIRPVATMADGDTIYAASTGTIKADINAVGSLAAEVMAQAIENAIVNSKISDEEFLKFCR</sequence>
<dbReference type="Proteomes" id="UP000518887">
    <property type="component" value="Unassembled WGS sequence"/>
</dbReference>
<reference evidence="2 3" key="1">
    <citation type="submission" date="2020-08" db="EMBL/GenBank/DDBJ databases">
        <title>Genomic Encyclopedia of Type Strains, Phase IV (KMG-IV): sequencing the most valuable type-strain genomes for metagenomic binning, comparative biology and taxonomic classification.</title>
        <authorList>
            <person name="Goeker M."/>
        </authorList>
    </citation>
    <scope>NUCLEOTIDE SEQUENCE [LARGE SCALE GENOMIC DNA]</scope>
    <source>
        <strain evidence="2 3">DSM 103462</strain>
    </source>
</reference>
<dbReference type="SUPFAM" id="SSF56266">
    <property type="entry name" value="DmpA/ArgJ-like"/>
    <property type="match status" value="1"/>
</dbReference>
<dbReference type="Pfam" id="PF03576">
    <property type="entry name" value="Peptidase_S58"/>
    <property type="match status" value="1"/>
</dbReference>
<keyword evidence="2" id="KW-0031">Aminopeptidase</keyword>
<accession>A0A7W8GAD7</accession>
<gene>
    <name evidence="2" type="ORF">HNP76_002151</name>
</gene>
<evidence type="ECO:0000256" key="1">
    <source>
        <dbReference type="ARBA" id="ARBA00007068"/>
    </source>
</evidence>
<dbReference type="Gene3D" id="3.60.70.12">
    <property type="entry name" value="L-amino peptidase D-ALA esterase/amidase"/>
    <property type="match status" value="1"/>
</dbReference>
<dbReference type="CDD" id="cd02252">
    <property type="entry name" value="nylC_like"/>
    <property type="match status" value="1"/>
</dbReference>
<organism evidence="2 3">
    <name type="scientific">Treponema ruminis</name>
    <dbReference type="NCBI Taxonomy" id="744515"/>
    <lineage>
        <taxon>Bacteria</taxon>
        <taxon>Pseudomonadati</taxon>
        <taxon>Spirochaetota</taxon>
        <taxon>Spirochaetia</taxon>
        <taxon>Spirochaetales</taxon>
        <taxon>Treponemataceae</taxon>
        <taxon>Treponema</taxon>
    </lineage>
</organism>
<dbReference type="InterPro" id="IPR005321">
    <property type="entry name" value="Peptidase_S58_DmpA"/>
</dbReference>
<comment type="caution">
    <text evidence="2">The sequence shown here is derived from an EMBL/GenBank/DDBJ whole genome shotgun (WGS) entry which is preliminary data.</text>
</comment>
<dbReference type="RefSeq" id="WP_184660327.1">
    <property type="nucleotide sequence ID" value="NZ_CP031518.1"/>
</dbReference>
<keyword evidence="2" id="KW-0378">Hydrolase</keyword>
<dbReference type="AlphaFoldDB" id="A0A7W8GAD7"/>
<comment type="similarity">
    <text evidence="1">Belongs to the peptidase S58 family.</text>
</comment>
<dbReference type="InterPro" id="IPR016117">
    <property type="entry name" value="ArgJ-like_dom_sf"/>
</dbReference>
<evidence type="ECO:0000313" key="3">
    <source>
        <dbReference type="Proteomes" id="UP000518887"/>
    </source>
</evidence>
<protein>
    <submittedName>
        <fullName evidence="2">L-aminopeptidase/D-esterase-like protein</fullName>
    </submittedName>
</protein>
<dbReference type="EMBL" id="JACHFQ010000006">
    <property type="protein sequence ID" value="MBB5226770.1"/>
    <property type="molecule type" value="Genomic_DNA"/>
</dbReference>
<proteinExistence type="inferred from homology"/>
<evidence type="ECO:0000313" key="2">
    <source>
        <dbReference type="EMBL" id="MBB5226770.1"/>
    </source>
</evidence>
<dbReference type="GO" id="GO:0004177">
    <property type="term" value="F:aminopeptidase activity"/>
    <property type="evidence" value="ECO:0007669"/>
    <property type="project" value="UniProtKB-KW"/>
</dbReference>
<dbReference type="PANTHER" id="PTHR36512:SF3">
    <property type="entry name" value="BLR5678 PROTEIN"/>
    <property type="match status" value="1"/>
</dbReference>
<dbReference type="PANTHER" id="PTHR36512">
    <property type="entry name" value="D-AMINOPEPTIDASE"/>
    <property type="match status" value="1"/>
</dbReference>